<accession>A0A7V3PTM6</accession>
<proteinExistence type="predicted"/>
<organism evidence="1">
    <name type="scientific">candidate division WOR-3 bacterium</name>
    <dbReference type="NCBI Taxonomy" id="2052148"/>
    <lineage>
        <taxon>Bacteria</taxon>
        <taxon>Bacteria division WOR-3</taxon>
    </lineage>
</organism>
<dbReference type="AlphaFoldDB" id="A0A7V3PTM6"/>
<sequence>MNGLETCKDQETIFVGTPEVMEFNTVKPLRRGIRLCRLFTFSVKPTTFAMQVLGRAAAANRIEVDEEKAKLLINGGTIEIDAEVENGFVIIVWQRFVVGVGIYKKPVLKSCIPKFRPVD</sequence>
<reference evidence="1" key="1">
    <citation type="journal article" date="2020" name="mSystems">
        <title>Genome- and Community-Level Interaction Insights into Carbon Utilization and Element Cycling Functions of Hydrothermarchaeota in Hydrothermal Sediment.</title>
        <authorList>
            <person name="Zhou Z."/>
            <person name="Liu Y."/>
            <person name="Xu W."/>
            <person name="Pan J."/>
            <person name="Luo Z.H."/>
            <person name="Li M."/>
        </authorList>
    </citation>
    <scope>NUCLEOTIDE SEQUENCE [LARGE SCALE GENOMIC DNA]</scope>
    <source>
        <strain evidence="1">SpSt-914</strain>
    </source>
</reference>
<dbReference type="Gene3D" id="3.10.450.720">
    <property type="match status" value="1"/>
</dbReference>
<comment type="caution">
    <text evidence="1">The sequence shown here is derived from an EMBL/GenBank/DDBJ whole genome shotgun (WGS) entry which is preliminary data.</text>
</comment>
<evidence type="ECO:0000313" key="1">
    <source>
        <dbReference type="EMBL" id="HGD13122.1"/>
    </source>
</evidence>
<gene>
    <name evidence="1" type="ORF">ENX16_03485</name>
</gene>
<evidence type="ECO:0008006" key="2">
    <source>
        <dbReference type="Google" id="ProtNLM"/>
    </source>
</evidence>
<protein>
    <recommendedName>
        <fullName evidence="2">rRNA small subunit methyltransferase F RNA-binding PUA-like domain-containing protein</fullName>
    </recommendedName>
</protein>
<dbReference type="EMBL" id="DTMZ01000076">
    <property type="protein sequence ID" value="HGD13122.1"/>
    <property type="molecule type" value="Genomic_DNA"/>
</dbReference>
<name>A0A7V3PTM6_UNCW3</name>